<reference evidence="2 3" key="1">
    <citation type="submission" date="2020-04" db="EMBL/GenBank/DDBJ databases">
        <authorList>
            <person name="Wallbank WR R."/>
            <person name="Pardo Diaz C."/>
            <person name="Kozak K."/>
            <person name="Martin S."/>
            <person name="Jiggins C."/>
            <person name="Moest M."/>
            <person name="Warren A I."/>
            <person name="Byers J.R.P. K."/>
            <person name="Montejo-Kovacevich G."/>
            <person name="Yen C E."/>
        </authorList>
    </citation>
    <scope>NUCLEOTIDE SEQUENCE [LARGE SCALE GENOMIC DNA]</scope>
</reference>
<evidence type="ECO:0000256" key="1">
    <source>
        <dbReference type="SAM" id="MobiDB-lite"/>
    </source>
</evidence>
<sequence length="556" mass="62485">MSSESGESDDENKMETVFEAVSLESSGDPPMEQWSSLEVVYDVENSKRVLQEEGLYDPGAPDICPKYITMSSSSVERHVYYRYPAITDPGIMAALLKPEETIIYSDNGQDLYLALCKEMNQCVVRCFHKELLCDKINLRYYGLNPVAVRAMAMALAYNKFVKEIYFTENFLNTDACYHLGQMLATNRCLVALDLSGCRIGHEGVRHLLANLLKNRTLKILNLSRNEVGDEGMAYFADAVFNGLFIKEVNLSRNNITGKGMSLLVEPFQTYNYITHWDLSYNKLFTPGTYAFLMAIAETTKNVINMNLSWNALSGFRIGQALKQLLTVRDLQHLNLSNNKLQDEAIEQISLGLSAAKKLVSLNLSYNPMTPTDALAILKQLNLRKVHVSCVNMENVTVNKVFLKLLDQVMSFKPKLNVTYGYVVGSFKGLGPDERELLFNRLEYLCKRPKKNKVDIALILLQLQKDKVLLMPPKELFDLVSHAGAPVDNDLMDEVANIFPGPRVGRGGATININAMVEYSIRKFPDRKLPPSPPPEPEPRSVPTSEKKPKSKGKKKG</sequence>
<dbReference type="SUPFAM" id="SSF52047">
    <property type="entry name" value="RNI-like"/>
    <property type="match status" value="1"/>
</dbReference>
<evidence type="ECO:0000313" key="3">
    <source>
        <dbReference type="Proteomes" id="UP000494106"/>
    </source>
</evidence>
<feature type="region of interest" description="Disordered" evidence="1">
    <location>
        <begin position="523"/>
        <end position="556"/>
    </location>
</feature>
<dbReference type="SMART" id="SM00368">
    <property type="entry name" value="LRR_RI"/>
    <property type="match status" value="5"/>
</dbReference>
<name>A0A8S1AF64_ARCPL</name>
<evidence type="ECO:0000313" key="2">
    <source>
        <dbReference type="EMBL" id="CAB3247728.1"/>
    </source>
</evidence>
<dbReference type="Gene3D" id="3.80.10.10">
    <property type="entry name" value="Ribonuclease Inhibitor"/>
    <property type="match status" value="2"/>
</dbReference>
<dbReference type="Pfam" id="PF13516">
    <property type="entry name" value="LRR_6"/>
    <property type="match status" value="5"/>
</dbReference>
<dbReference type="InterPro" id="IPR001611">
    <property type="entry name" value="Leu-rich_rpt"/>
</dbReference>
<protein>
    <submittedName>
        <fullName evidence="2">Uncharacterized protein</fullName>
    </submittedName>
</protein>
<dbReference type="PANTHER" id="PTHR24114:SF2">
    <property type="entry name" value="F-BOX DOMAIN-CONTAINING PROTEIN-RELATED"/>
    <property type="match status" value="1"/>
</dbReference>
<dbReference type="InterPro" id="IPR032675">
    <property type="entry name" value="LRR_dom_sf"/>
</dbReference>
<organism evidence="2 3">
    <name type="scientific">Arctia plantaginis</name>
    <name type="common">Wood tiger moth</name>
    <name type="synonym">Phalaena plantaginis</name>
    <dbReference type="NCBI Taxonomy" id="874455"/>
    <lineage>
        <taxon>Eukaryota</taxon>
        <taxon>Metazoa</taxon>
        <taxon>Ecdysozoa</taxon>
        <taxon>Arthropoda</taxon>
        <taxon>Hexapoda</taxon>
        <taxon>Insecta</taxon>
        <taxon>Pterygota</taxon>
        <taxon>Neoptera</taxon>
        <taxon>Endopterygota</taxon>
        <taxon>Lepidoptera</taxon>
        <taxon>Glossata</taxon>
        <taxon>Ditrysia</taxon>
        <taxon>Noctuoidea</taxon>
        <taxon>Erebidae</taxon>
        <taxon>Arctiinae</taxon>
        <taxon>Arctia</taxon>
    </lineage>
</organism>
<proteinExistence type="predicted"/>
<keyword evidence="3" id="KW-1185">Reference proteome</keyword>
<dbReference type="PANTHER" id="PTHR24114">
    <property type="entry name" value="LEUCINE RICH REPEAT FAMILY PROTEIN"/>
    <property type="match status" value="1"/>
</dbReference>
<gene>
    <name evidence="2" type="ORF">APLA_LOCUS11392</name>
</gene>
<dbReference type="AlphaFoldDB" id="A0A8S1AF64"/>
<comment type="caution">
    <text evidence="2">The sequence shown here is derived from an EMBL/GenBank/DDBJ whole genome shotgun (WGS) entry which is preliminary data.</text>
</comment>
<dbReference type="Proteomes" id="UP000494106">
    <property type="component" value="Unassembled WGS sequence"/>
</dbReference>
<dbReference type="EMBL" id="CADEBC010000531">
    <property type="protein sequence ID" value="CAB3247728.1"/>
    <property type="molecule type" value="Genomic_DNA"/>
</dbReference>
<accession>A0A8S1AF64</accession>
<dbReference type="OrthoDB" id="8436363at2759"/>
<dbReference type="InterPro" id="IPR052394">
    <property type="entry name" value="LRR-containing"/>
</dbReference>